<evidence type="ECO:0000313" key="2">
    <source>
        <dbReference type="Proteomes" id="UP001162162"/>
    </source>
</evidence>
<dbReference type="Proteomes" id="UP001162162">
    <property type="component" value="Unassembled WGS sequence"/>
</dbReference>
<reference evidence="1" key="1">
    <citation type="journal article" date="2023" name="Insect Mol. Biol.">
        <title>Genome sequencing provides insights into the evolution of gene families encoding plant cell wall-degrading enzymes in longhorned beetles.</title>
        <authorList>
            <person name="Shin N.R."/>
            <person name="Okamura Y."/>
            <person name="Kirsch R."/>
            <person name="Pauchet Y."/>
        </authorList>
    </citation>
    <scope>NUCLEOTIDE SEQUENCE</scope>
    <source>
        <strain evidence="1">AMC_N1</strain>
    </source>
</reference>
<dbReference type="EMBL" id="JAPWTK010000253">
    <property type="protein sequence ID" value="KAJ8944422.1"/>
    <property type="molecule type" value="Genomic_DNA"/>
</dbReference>
<keyword evidence="2" id="KW-1185">Reference proteome</keyword>
<proteinExistence type="predicted"/>
<gene>
    <name evidence="1" type="ORF">NQ318_002118</name>
</gene>
<dbReference type="AlphaFoldDB" id="A0AAV8Y2L7"/>
<comment type="caution">
    <text evidence="1">The sequence shown here is derived from an EMBL/GenBank/DDBJ whole genome shotgun (WGS) entry which is preliminary data.</text>
</comment>
<organism evidence="1 2">
    <name type="scientific">Aromia moschata</name>
    <dbReference type="NCBI Taxonomy" id="1265417"/>
    <lineage>
        <taxon>Eukaryota</taxon>
        <taxon>Metazoa</taxon>
        <taxon>Ecdysozoa</taxon>
        <taxon>Arthropoda</taxon>
        <taxon>Hexapoda</taxon>
        <taxon>Insecta</taxon>
        <taxon>Pterygota</taxon>
        <taxon>Neoptera</taxon>
        <taxon>Endopterygota</taxon>
        <taxon>Coleoptera</taxon>
        <taxon>Polyphaga</taxon>
        <taxon>Cucujiformia</taxon>
        <taxon>Chrysomeloidea</taxon>
        <taxon>Cerambycidae</taxon>
        <taxon>Cerambycinae</taxon>
        <taxon>Callichromatini</taxon>
        <taxon>Aromia</taxon>
    </lineage>
</organism>
<evidence type="ECO:0000313" key="1">
    <source>
        <dbReference type="EMBL" id="KAJ8944422.1"/>
    </source>
</evidence>
<sequence length="82" mass="9376">MCLKQQAGSENVTEGLNYSFESGVSGVRNIKSYFTPQKKRKHSETEDVFNDGLDDILNEHTELTEQEIFNDGMDDILSRIDF</sequence>
<accession>A0AAV8Y2L7</accession>
<name>A0AAV8Y2L7_9CUCU</name>
<protein>
    <submittedName>
        <fullName evidence="1">Uncharacterized protein</fullName>
    </submittedName>
</protein>